<evidence type="ECO:0000256" key="1">
    <source>
        <dbReference type="SAM" id="MobiDB-lite"/>
    </source>
</evidence>
<dbReference type="eggNOG" id="COG1467">
    <property type="taxonomic scope" value="Bacteria"/>
</dbReference>
<keyword evidence="3" id="KW-1185">Reference proteome</keyword>
<organism evidence="2 3">
    <name type="scientific">Roseivivax halodurans JCM 10272</name>
    <dbReference type="NCBI Taxonomy" id="1449350"/>
    <lineage>
        <taxon>Bacteria</taxon>
        <taxon>Pseudomonadati</taxon>
        <taxon>Pseudomonadota</taxon>
        <taxon>Alphaproteobacteria</taxon>
        <taxon>Rhodobacterales</taxon>
        <taxon>Roseobacteraceae</taxon>
        <taxon>Roseivivax</taxon>
    </lineage>
</organism>
<dbReference type="RefSeq" id="WP_037263112.1">
    <property type="nucleotide sequence ID" value="NZ_JALZ01000012.1"/>
</dbReference>
<reference evidence="2 3" key="1">
    <citation type="submission" date="2014-01" db="EMBL/GenBank/DDBJ databases">
        <title>Roseivivax halodurans JCM 10272 Genome Sequencing.</title>
        <authorList>
            <person name="Lai Q."/>
            <person name="Li G."/>
            <person name="Shao Z."/>
        </authorList>
    </citation>
    <scope>NUCLEOTIDE SEQUENCE [LARGE SCALE GENOMIC DNA]</scope>
    <source>
        <strain evidence="2 3">JCM 10272</strain>
    </source>
</reference>
<dbReference type="OrthoDB" id="7208869at2"/>
<proteinExistence type="predicted"/>
<dbReference type="Proteomes" id="UP000022447">
    <property type="component" value="Unassembled WGS sequence"/>
</dbReference>
<feature type="region of interest" description="Disordered" evidence="1">
    <location>
        <begin position="303"/>
        <end position="322"/>
    </location>
</feature>
<dbReference type="EMBL" id="JALZ01000012">
    <property type="protein sequence ID" value="ETX14317.1"/>
    <property type="molecule type" value="Genomic_DNA"/>
</dbReference>
<protein>
    <submittedName>
        <fullName evidence="2">Uncharacterized protein</fullName>
    </submittedName>
</protein>
<accession>X7EEG5</accession>
<comment type="caution">
    <text evidence="2">The sequence shown here is derived from an EMBL/GenBank/DDBJ whole genome shotgun (WGS) entry which is preliminary data.</text>
</comment>
<name>X7EEG5_9RHOB</name>
<evidence type="ECO:0000313" key="2">
    <source>
        <dbReference type="EMBL" id="ETX14317.1"/>
    </source>
</evidence>
<evidence type="ECO:0000313" key="3">
    <source>
        <dbReference type="Proteomes" id="UP000022447"/>
    </source>
</evidence>
<dbReference type="AlphaFoldDB" id="X7EEG5"/>
<sequence length="322" mass="36252">MKDLSPLYGKVTRGYLSVCTLKNGKFEVARFFEVQKHEEAAAFMAQLSRTQSTYFSFNVIGAPPHIGRGTAADFIAAPGVFLDVDLKQSQSGIHKANARLPETQEEVLDLLDRHRLPFPTQILNSGNGLYLRYLFEEPYYFEANGERAAFQEKAKWFYHRIAGHFNTVGWSLDNVSDLPRVTRMEGTWNHKTVPPKPVTLVNHDDDNRYSIEWFDDFTSQNVATTRATRRRSTDLTVSGQLRGQQAGDDADKADAKAMCLACAWLRLAYENRADLTYSECSQLQDFSSIARTGSRFSTSGLRPTLGTTGAKLRPCSKTSRVR</sequence>
<gene>
    <name evidence="2" type="ORF">OCH239_04325</name>
</gene>